<accession>A0A212JMR0</accession>
<evidence type="ECO:0000313" key="1">
    <source>
        <dbReference type="EMBL" id="SBW00691.1"/>
    </source>
</evidence>
<proteinExistence type="predicted"/>
<dbReference type="EMBL" id="FLUQ01000001">
    <property type="protein sequence ID" value="SBW00691.1"/>
    <property type="molecule type" value="Genomic_DNA"/>
</dbReference>
<protein>
    <submittedName>
        <fullName evidence="1">Uncharacterized protein</fullName>
    </submittedName>
</protein>
<name>A0A212JMR0_9DELT</name>
<sequence length="110" mass="12404">MCVVPQNHVFRCLAAARPGGQNAHADRHGLFRRRGLLQKLQSLHLAEVRLSQVALEILFTVFLYKKVAILKETSYAKIMRAAMHACMPCLFLPQGMYFLACRRAFTVAAT</sequence>
<gene>
    <name evidence="1" type="ORF">KL86DPRO_11826</name>
</gene>
<organism evidence="1">
    <name type="scientific">uncultured delta proteobacterium</name>
    <dbReference type="NCBI Taxonomy" id="34034"/>
    <lineage>
        <taxon>Bacteria</taxon>
        <taxon>Deltaproteobacteria</taxon>
        <taxon>environmental samples</taxon>
    </lineage>
</organism>
<dbReference type="AlphaFoldDB" id="A0A212JMR0"/>
<reference evidence="1" key="1">
    <citation type="submission" date="2016-04" db="EMBL/GenBank/DDBJ databases">
        <authorList>
            <person name="Evans L.H."/>
            <person name="Alamgir A."/>
            <person name="Owens N."/>
            <person name="Weber N.D."/>
            <person name="Virtaneva K."/>
            <person name="Barbian K."/>
            <person name="Babar A."/>
            <person name="Rosenke K."/>
        </authorList>
    </citation>
    <scope>NUCLEOTIDE SEQUENCE</scope>
    <source>
        <strain evidence="1">86</strain>
    </source>
</reference>